<dbReference type="EMBL" id="QPIJ01000120">
    <property type="protein sequence ID" value="RCV85703.1"/>
    <property type="molecule type" value="Genomic_DNA"/>
</dbReference>
<name>A0A368TR41_9GAMM</name>
<gene>
    <name evidence="2" type="ORF">DU506_20815</name>
</gene>
<accession>A0A368TR41</accession>
<keyword evidence="3" id="KW-1185">Reference proteome</keyword>
<dbReference type="Pfam" id="PF23947">
    <property type="entry name" value="DUF7281"/>
    <property type="match status" value="1"/>
</dbReference>
<dbReference type="AlphaFoldDB" id="A0A368TR41"/>
<comment type="caution">
    <text evidence="2">The sequence shown here is derived from an EMBL/GenBank/DDBJ whole genome shotgun (WGS) entry which is preliminary data.</text>
</comment>
<evidence type="ECO:0000313" key="3">
    <source>
        <dbReference type="Proteomes" id="UP000253204"/>
    </source>
</evidence>
<dbReference type="Proteomes" id="UP000253204">
    <property type="component" value="Unassembled WGS sequence"/>
</dbReference>
<sequence length="277" mass="31239">MNATWREIHAQWGVGTPLGRHLSLTSDDLGVLRERCQRHFGGDIVAIDRSQRRSDLAGDITDEKQSRQAAFGQLIRVASTEGGVYFTPKEWAGSTVWLPTPAGTLLSLDAEGLVFDPEHMARILVIENGDLMERWWDILPTLPETWRSQTLLAYRGHQHDSAMLKRWIEKHRGHVTLGFYGDLDPAGLVIALSNYAAIVPEGKFAILAPEIPEELPSEWSKATTFSDQTAARYYLENRRALYPGWARLINTVLKQQIAITQEKLLIKAIPLVERYQG</sequence>
<feature type="domain" description="DUF7281" evidence="1">
    <location>
        <begin position="75"/>
        <end position="271"/>
    </location>
</feature>
<organism evidence="2 3">
    <name type="scientific">Vreelandella rituensis</name>
    <dbReference type="NCBI Taxonomy" id="2282306"/>
    <lineage>
        <taxon>Bacteria</taxon>
        <taxon>Pseudomonadati</taxon>
        <taxon>Pseudomonadota</taxon>
        <taxon>Gammaproteobacteria</taxon>
        <taxon>Oceanospirillales</taxon>
        <taxon>Halomonadaceae</taxon>
        <taxon>Vreelandella</taxon>
    </lineage>
</organism>
<dbReference type="InterPro" id="IPR055705">
    <property type="entry name" value="DUF7281"/>
</dbReference>
<dbReference type="RefSeq" id="WP_114488747.1">
    <property type="nucleotide sequence ID" value="NZ_CBCSHM010000146.1"/>
</dbReference>
<dbReference type="OrthoDB" id="8564671at2"/>
<evidence type="ECO:0000313" key="2">
    <source>
        <dbReference type="EMBL" id="RCV85703.1"/>
    </source>
</evidence>
<reference evidence="2 3" key="1">
    <citation type="submission" date="2018-07" db="EMBL/GenBank/DDBJ databases">
        <title>Halomonas rutogse sp. nov., isolated from Lake TangqianCo on Tibetan Plateau.</title>
        <authorList>
            <person name="Lu H."/>
            <person name="Xing P."/>
            <person name="Wu Q."/>
        </authorList>
    </citation>
    <scope>NUCLEOTIDE SEQUENCE [LARGE SCALE GENOMIC DNA]</scope>
    <source>
        <strain evidence="2 3">TQ8S</strain>
    </source>
</reference>
<protein>
    <recommendedName>
        <fullName evidence="1">DUF7281 domain-containing protein</fullName>
    </recommendedName>
</protein>
<evidence type="ECO:0000259" key="1">
    <source>
        <dbReference type="Pfam" id="PF23947"/>
    </source>
</evidence>
<proteinExistence type="predicted"/>